<organism evidence="1 2">
    <name type="scientific">Tetragonisca angustula</name>
    <dbReference type="NCBI Taxonomy" id="166442"/>
    <lineage>
        <taxon>Eukaryota</taxon>
        <taxon>Metazoa</taxon>
        <taxon>Ecdysozoa</taxon>
        <taxon>Arthropoda</taxon>
        <taxon>Hexapoda</taxon>
        <taxon>Insecta</taxon>
        <taxon>Pterygota</taxon>
        <taxon>Neoptera</taxon>
        <taxon>Endopterygota</taxon>
        <taxon>Hymenoptera</taxon>
        <taxon>Apocrita</taxon>
        <taxon>Aculeata</taxon>
        <taxon>Apoidea</taxon>
        <taxon>Anthophila</taxon>
        <taxon>Apidae</taxon>
        <taxon>Tetragonisca</taxon>
    </lineage>
</organism>
<comment type="caution">
    <text evidence="1">The sequence shown here is derived from an EMBL/GenBank/DDBJ whole genome shotgun (WGS) entry which is preliminary data.</text>
</comment>
<name>A0AAW0ZY80_9HYME</name>
<dbReference type="EMBL" id="JAWNGG020000093">
    <property type="protein sequence ID" value="KAK9302553.1"/>
    <property type="molecule type" value="Genomic_DNA"/>
</dbReference>
<gene>
    <name evidence="1" type="ORF">QLX08_005439</name>
</gene>
<reference evidence="1 2" key="1">
    <citation type="submission" date="2024-05" db="EMBL/GenBank/DDBJ databases">
        <title>The nuclear and mitochondrial genome assemblies of Tetragonisca angustula (Apidae: Meliponini), a tiny yet remarkable pollinator in the Neotropics.</title>
        <authorList>
            <person name="Ferrari R."/>
            <person name="Ricardo P.C."/>
            <person name="Dias F.C."/>
            <person name="Araujo N.S."/>
            <person name="Soares D.O."/>
            <person name="Zhou Q.-S."/>
            <person name="Zhu C.-D."/>
            <person name="Coutinho L."/>
            <person name="Airas M.C."/>
            <person name="Batista T.M."/>
        </authorList>
    </citation>
    <scope>NUCLEOTIDE SEQUENCE [LARGE SCALE GENOMIC DNA]</scope>
    <source>
        <strain evidence="1">ASF017062</strain>
        <tissue evidence="1">Abdomen</tissue>
    </source>
</reference>
<dbReference type="Proteomes" id="UP001432146">
    <property type="component" value="Unassembled WGS sequence"/>
</dbReference>
<protein>
    <submittedName>
        <fullName evidence="1">Uncharacterized protein</fullName>
    </submittedName>
</protein>
<dbReference type="AlphaFoldDB" id="A0AAW0ZY80"/>
<evidence type="ECO:0000313" key="1">
    <source>
        <dbReference type="EMBL" id="KAK9302553.1"/>
    </source>
</evidence>
<proteinExistence type="predicted"/>
<evidence type="ECO:0000313" key="2">
    <source>
        <dbReference type="Proteomes" id="UP001432146"/>
    </source>
</evidence>
<sequence length="74" mass="7755">MAVGWRFQGGAGAAVVALISYPPPTTVPPYDLYIPLGAGSAALQFDKLSLAEGLAVRNFSFHSSIASLQYNRVG</sequence>
<accession>A0AAW0ZY80</accession>
<keyword evidence="2" id="KW-1185">Reference proteome</keyword>